<evidence type="ECO:0000256" key="1">
    <source>
        <dbReference type="SAM" id="MobiDB-lite"/>
    </source>
</evidence>
<reference evidence="3 4" key="1">
    <citation type="journal article" date="2016" name="Nat. Commun.">
        <title>Thousands of microbial genomes shed light on interconnected biogeochemical processes in an aquifer system.</title>
        <authorList>
            <person name="Anantharaman K."/>
            <person name="Brown C.T."/>
            <person name="Hug L.A."/>
            <person name="Sharon I."/>
            <person name="Castelle C.J."/>
            <person name="Probst A.J."/>
            <person name="Thomas B.C."/>
            <person name="Singh A."/>
            <person name="Wilkins M.J."/>
            <person name="Karaoz U."/>
            <person name="Brodie E.L."/>
            <person name="Williams K.H."/>
            <person name="Hubbard S.S."/>
            <person name="Banfield J.F."/>
        </authorList>
    </citation>
    <scope>NUCLEOTIDE SEQUENCE [LARGE SCALE GENOMIC DNA]</scope>
</reference>
<gene>
    <name evidence="3" type="ORF">A2849_02940</name>
</gene>
<accession>A0A1G2M8N7</accession>
<dbReference type="EMBL" id="MHRI01000032">
    <property type="protein sequence ID" value="OHA20250.1"/>
    <property type="molecule type" value="Genomic_DNA"/>
</dbReference>
<evidence type="ECO:0000313" key="3">
    <source>
        <dbReference type="EMBL" id="OHA20250.1"/>
    </source>
</evidence>
<dbReference type="Proteomes" id="UP000178121">
    <property type="component" value="Unassembled WGS sequence"/>
</dbReference>
<proteinExistence type="predicted"/>
<keyword evidence="2" id="KW-0732">Signal</keyword>
<name>A0A1G2M8N7_9BACT</name>
<evidence type="ECO:0000313" key="4">
    <source>
        <dbReference type="Proteomes" id="UP000178121"/>
    </source>
</evidence>
<protein>
    <submittedName>
        <fullName evidence="3">Uncharacterized protein</fullName>
    </submittedName>
</protein>
<evidence type="ECO:0000256" key="2">
    <source>
        <dbReference type="SAM" id="SignalP"/>
    </source>
</evidence>
<sequence length="388" mass="42760">MKKIVSVITVLALIYTPVFAQNIADVEAQFRAQVNALIAHIEQLHGQLQASPPPPPSPTTGGGGGNISVFPPGVSPIPILIQSDRYSWARPLADLESYAQQAVRWVFGNANAQTALPSSRNRWIRFPFISPRPDGVVLASDINRALAEHPFDLVIAQSESGFDGNIFLADQSESPLFNAGFFLDDTDGLNKKVRVVYSLVEKISLPVPADLEGISLPIRDQFGNTERRWIQAERGRISVPNNIASEGTVTARFKDGTAINFNLGNGLVEGEKRTSFEVEGEFAHTIVFPRGERRIVFSIEGEWLLNQQGEFRAIFEPESPDGQIELYAEVAGRPQTQIRFRHLPDGVFSGTDDGFTRLLKLQLPPGPKGVYEAIFTFELEPRWKGGKG</sequence>
<comment type="caution">
    <text evidence="3">The sequence shown here is derived from an EMBL/GenBank/DDBJ whole genome shotgun (WGS) entry which is preliminary data.</text>
</comment>
<feature type="chain" id="PRO_5009583636" evidence="2">
    <location>
        <begin position="21"/>
        <end position="388"/>
    </location>
</feature>
<feature type="signal peptide" evidence="2">
    <location>
        <begin position="1"/>
        <end position="20"/>
    </location>
</feature>
<organism evidence="3 4">
    <name type="scientific">Candidatus Taylorbacteria bacterium RIFCSPHIGHO2_01_FULL_51_15</name>
    <dbReference type="NCBI Taxonomy" id="1802304"/>
    <lineage>
        <taxon>Bacteria</taxon>
        <taxon>Candidatus Tayloriibacteriota</taxon>
    </lineage>
</organism>
<feature type="region of interest" description="Disordered" evidence="1">
    <location>
        <begin position="47"/>
        <end position="67"/>
    </location>
</feature>
<dbReference type="AlphaFoldDB" id="A0A1G2M8N7"/>